<sequence>MKTKMKIFDIVIKVLMFFGGVGFMIGTFFMLELLLRSNLCH</sequence>
<dbReference type="EMBL" id="LR796215">
    <property type="protein sequence ID" value="CAB4127845.1"/>
    <property type="molecule type" value="Genomic_DNA"/>
</dbReference>
<feature type="transmembrane region" description="Helical" evidence="1">
    <location>
        <begin position="7"/>
        <end position="31"/>
    </location>
</feature>
<organism evidence="2">
    <name type="scientific">uncultured Caudovirales phage</name>
    <dbReference type="NCBI Taxonomy" id="2100421"/>
    <lineage>
        <taxon>Viruses</taxon>
        <taxon>Duplodnaviria</taxon>
        <taxon>Heunggongvirae</taxon>
        <taxon>Uroviricota</taxon>
        <taxon>Caudoviricetes</taxon>
        <taxon>Peduoviridae</taxon>
        <taxon>Maltschvirus</taxon>
        <taxon>Maltschvirus maltsch</taxon>
    </lineage>
</organism>
<gene>
    <name evidence="2" type="ORF">UFOVP96_23</name>
</gene>
<name>A0A6J5L2B0_9CAUD</name>
<evidence type="ECO:0000256" key="1">
    <source>
        <dbReference type="SAM" id="Phobius"/>
    </source>
</evidence>
<reference evidence="2" key="1">
    <citation type="submission" date="2020-04" db="EMBL/GenBank/DDBJ databases">
        <authorList>
            <person name="Chiriac C."/>
            <person name="Salcher M."/>
            <person name="Ghai R."/>
            <person name="Kavagutti S V."/>
        </authorList>
    </citation>
    <scope>NUCLEOTIDE SEQUENCE</scope>
</reference>
<accession>A0A6J5L2B0</accession>
<protein>
    <submittedName>
        <fullName evidence="2">Uncharacterized protein</fullName>
    </submittedName>
</protein>
<keyword evidence="1" id="KW-1133">Transmembrane helix</keyword>
<keyword evidence="1" id="KW-0472">Membrane</keyword>
<keyword evidence="1" id="KW-0812">Transmembrane</keyword>
<evidence type="ECO:0000313" key="2">
    <source>
        <dbReference type="EMBL" id="CAB4127845.1"/>
    </source>
</evidence>
<proteinExistence type="predicted"/>